<dbReference type="Pfam" id="PF02784">
    <property type="entry name" value="Orn_Arg_deC_N"/>
    <property type="match status" value="1"/>
</dbReference>
<comment type="similarity">
    <text evidence="2">Belongs to the Orn/Lys/Arg decarboxylase class-II family.</text>
</comment>
<evidence type="ECO:0000259" key="12">
    <source>
        <dbReference type="Pfam" id="PF02784"/>
    </source>
</evidence>
<dbReference type="AlphaFoldDB" id="A0A8S4RR51"/>
<comment type="catalytic activity">
    <reaction evidence="10">
        <text>L-ornithine + H(+) = putrescine + CO2</text>
        <dbReference type="Rhea" id="RHEA:22964"/>
        <dbReference type="ChEBI" id="CHEBI:15378"/>
        <dbReference type="ChEBI" id="CHEBI:16526"/>
        <dbReference type="ChEBI" id="CHEBI:46911"/>
        <dbReference type="ChEBI" id="CHEBI:326268"/>
        <dbReference type="EC" id="4.1.1.17"/>
    </reaction>
</comment>
<evidence type="ECO:0000256" key="10">
    <source>
        <dbReference type="ARBA" id="ARBA00049127"/>
    </source>
</evidence>
<reference evidence="13" key="1">
    <citation type="submission" date="2022-03" db="EMBL/GenBank/DDBJ databases">
        <authorList>
            <person name="Lindestad O."/>
        </authorList>
    </citation>
    <scope>NUCLEOTIDE SEQUENCE</scope>
</reference>
<evidence type="ECO:0000256" key="7">
    <source>
        <dbReference type="ARBA" id="ARBA00034138"/>
    </source>
</evidence>
<gene>
    <name evidence="13" type="primary">jg21570</name>
    <name evidence="13" type="ORF">PAEG_LOCUS16267</name>
</gene>
<keyword evidence="4" id="KW-0620">Polyamine biosynthesis</keyword>
<evidence type="ECO:0000256" key="2">
    <source>
        <dbReference type="ARBA" id="ARBA00008872"/>
    </source>
</evidence>
<dbReference type="InterPro" id="IPR022653">
    <property type="entry name" value="De-COase2_pyr-phos_BS"/>
</dbReference>
<comment type="cofactor">
    <cofactor evidence="1 11">
        <name>pyridoxal 5'-phosphate</name>
        <dbReference type="ChEBI" id="CHEBI:597326"/>
    </cofactor>
</comment>
<dbReference type="SUPFAM" id="SSF51419">
    <property type="entry name" value="PLP-binding barrel"/>
    <property type="match status" value="1"/>
</dbReference>
<keyword evidence="3 11" id="KW-0663">Pyridoxal phosphate</keyword>
<dbReference type="PANTHER" id="PTHR11482">
    <property type="entry name" value="ARGININE/DIAMINOPIMELATE/ORNITHINE DECARBOXYLASE"/>
    <property type="match status" value="1"/>
</dbReference>
<evidence type="ECO:0000313" key="14">
    <source>
        <dbReference type="Proteomes" id="UP000838756"/>
    </source>
</evidence>
<dbReference type="Gene3D" id="3.20.20.10">
    <property type="entry name" value="Alanine racemase"/>
    <property type="match status" value="1"/>
</dbReference>
<evidence type="ECO:0000313" key="13">
    <source>
        <dbReference type="EMBL" id="CAH2239568.1"/>
    </source>
</evidence>
<dbReference type="GO" id="GO:0004586">
    <property type="term" value="F:ornithine decarboxylase activity"/>
    <property type="evidence" value="ECO:0007669"/>
    <property type="project" value="UniProtKB-EC"/>
</dbReference>
<dbReference type="PRINTS" id="PR01182">
    <property type="entry name" value="ORNDCRBXLASE"/>
</dbReference>
<dbReference type="GO" id="GO:0005737">
    <property type="term" value="C:cytoplasm"/>
    <property type="evidence" value="ECO:0007669"/>
    <property type="project" value="TreeGrafter"/>
</dbReference>
<evidence type="ECO:0000256" key="11">
    <source>
        <dbReference type="PIRSR" id="PIRSR600183-50"/>
    </source>
</evidence>
<evidence type="ECO:0000256" key="1">
    <source>
        <dbReference type="ARBA" id="ARBA00001933"/>
    </source>
</evidence>
<dbReference type="PRINTS" id="PR01179">
    <property type="entry name" value="ODADCRBXLASE"/>
</dbReference>
<dbReference type="OrthoDB" id="5034579at2759"/>
<dbReference type="InterPro" id="IPR029066">
    <property type="entry name" value="PLP-binding_barrel"/>
</dbReference>
<comment type="caution">
    <text evidence="13">The sequence shown here is derived from an EMBL/GenBank/DDBJ whole genome shotgun (WGS) entry which is preliminary data.</text>
</comment>
<evidence type="ECO:0000256" key="3">
    <source>
        <dbReference type="ARBA" id="ARBA00022898"/>
    </source>
</evidence>
<dbReference type="InterPro" id="IPR022644">
    <property type="entry name" value="De-COase2_N"/>
</dbReference>
<sequence length="492" mass="55328">MTSSKGLGAIWEFRVLVRLSDLVFQCDAVWKSIRGMTTILDCMISYHQKMDSKLMSNTSVLVLDKNTSEDVAKAMIEEGLQKEPFFVFDMDEAYRRVAHFKKMMPRVQMFYAMKANDSDKMIKLAAALELGFDCASPGEIHKILELGVSPQSIIFAAPTKTPDWMVYARQSGVRHTTFDSSYELKKVKQYWPDVGLLIRIKVDSDSIYKLGEKYGCDFETEATNLLEEAASLGLKVVGVAFHVGSSCSSAHSHVEGLQNARALFDYETRAGRGMSIVDIGGGFLSDKIDRIDQVSKLINTTLEELFPEHSVQIIAEPGRYLCDTTCNLYCSVNSIRRATRGGEKVNMIYMNDGLFGSLRYNDPWQTVKRFGRPGDIRNEKLEKTILWGPSCDSTDRVMQNVDIMLPRCTPLDWLIFAIQGAYSFGFASQFSCLQRPQMRSVISRDLWTKLKDSKVFGPGDFENNPDISAPLPSTLPPIINKSTFVKSNTLKI</sequence>
<evidence type="ECO:0000256" key="9">
    <source>
        <dbReference type="ARBA" id="ARBA00046672"/>
    </source>
</evidence>
<dbReference type="Gene3D" id="2.40.37.10">
    <property type="entry name" value="Lyase, Ornithine Decarboxylase, Chain A, domain 1"/>
    <property type="match status" value="1"/>
</dbReference>
<comment type="function">
    <text evidence="8">Catalyzes the first and rate-limiting step of polyamine biosynthesis that converts ornithine into putrescine, which is the precursor for the polyamines, spermidine and spermine. Polyamines are essential for cell proliferation and are implicated in cellular processes, ranging from DNA replication to apoptosis.</text>
</comment>
<evidence type="ECO:0000256" key="5">
    <source>
        <dbReference type="ARBA" id="ARBA00023239"/>
    </source>
</evidence>
<comment type="pathway">
    <text evidence="6">Amine and polyamine biosynthesis; putrescine biosynthesis via L-ornithine pathway; putrescine from L-ornithine: step 1/1.</text>
</comment>
<dbReference type="FunFam" id="3.20.20.10:FF:000005">
    <property type="entry name" value="Ornithine decarboxylase"/>
    <property type="match status" value="1"/>
</dbReference>
<dbReference type="InterPro" id="IPR000183">
    <property type="entry name" value="Orn/DAP/Arg_de-COase"/>
</dbReference>
<evidence type="ECO:0000256" key="4">
    <source>
        <dbReference type="ARBA" id="ARBA00023115"/>
    </source>
</evidence>
<name>A0A8S4RR51_9NEOP</name>
<accession>A0A8S4RR51</accession>
<keyword evidence="14" id="KW-1185">Reference proteome</keyword>
<protein>
    <recommendedName>
        <fullName evidence="7">ornithine decarboxylase</fullName>
        <ecNumber evidence="7">4.1.1.17</ecNumber>
    </recommendedName>
</protein>
<proteinExistence type="inferred from homology"/>
<feature type="active site" description="Proton donor" evidence="11">
    <location>
        <position position="391"/>
    </location>
</feature>
<dbReference type="CDD" id="cd00622">
    <property type="entry name" value="PLPDE_III_ODC"/>
    <property type="match status" value="1"/>
</dbReference>
<dbReference type="PANTHER" id="PTHR11482:SF6">
    <property type="entry name" value="ORNITHINE DECARBOXYLASE 1-RELATED"/>
    <property type="match status" value="1"/>
</dbReference>
<dbReference type="EC" id="4.1.1.17" evidence="7"/>
<organism evidence="13 14">
    <name type="scientific">Pararge aegeria aegeria</name>
    <dbReference type="NCBI Taxonomy" id="348720"/>
    <lineage>
        <taxon>Eukaryota</taxon>
        <taxon>Metazoa</taxon>
        <taxon>Ecdysozoa</taxon>
        <taxon>Arthropoda</taxon>
        <taxon>Hexapoda</taxon>
        <taxon>Insecta</taxon>
        <taxon>Pterygota</taxon>
        <taxon>Neoptera</taxon>
        <taxon>Endopterygota</taxon>
        <taxon>Lepidoptera</taxon>
        <taxon>Glossata</taxon>
        <taxon>Ditrysia</taxon>
        <taxon>Papilionoidea</taxon>
        <taxon>Nymphalidae</taxon>
        <taxon>Satyrinae</taxon>
        <taxon>Satyrini</taxon>
        <taxon>Parargina</taxon>
        <taxon>Pararge</taxon>
    </lineage>
</organism>
<comment type="subunit">
    <text evidence="9">Homodimer. Only the dimer is catalytically active, as the active sites are constructed of residues from both monomers.</text>
</comment>
<dbReference type="SUPFAM" id="SSF50621">
    <property type="entry name" value="Alanine racemase C-terminal domain-like"/>
    <property type="match status" value="1"/>
</dbReference>
<dbReference type="PROSITE" id="PS00878">
    <property type="entry name" value="ODR_DC_2_1"/>
    <property type="match status" value="1"/>
</dbReference>
<feature type="domain" description="Orn/DAP/Arg decarboxylase 2 N-terminal" evidence="12">
    <location>
        <begin position="93"/>
        <end position="321"/>
    </location>
</feature>
<dbReference type="EMBL" id="CAKXAJ010025439">
    <property type="protein sequence ID" value="CAH2239568.1"/>
    <property type="molecule type" value="Genomic_DNA"/>
</dbReference>
<dbReference type="InterPro" id="IPR002433">
    <property type="entry name" value="Orn_de-COase"/>
</dbReference>
<evidence type="ECO:0000256" key="6">
    <source>
        <dbReference type="ARBA" id="ARBA00034115"/>
    </source>
</evidence>
<feature type="modified residue" description="N6-(pyridoxal phosphate)lysine" evidence="11">
    <location>
        <position position="114"/>
    </location>
</feature>
<keyword evidence="5" id="KW-0456">Lyase</keyword>
<evidence type="ECO:0000256" key="8">
    <source>
        <dbReference type="ARBA" id="ARBA00037173"/>
    </source>
</evidence>
<dbReference type="InterPro" id="IPR009006">
    <property type="entry name" value="Ala_racemase/Decarboxylase_C"/>
</dbReference>
<dbReference type="GO" id="GO:0033387">
    <property type="term" value="P:putrescine biosynthetic process from arginine, via ornithine"/>
    <property type="evidence" value="ECO:0007669"/>
    <property type="project" value="TreeGrafter"/>
</dbReference>
<dbReference type="Proteomes" id="UP000838756">
    <property type="component" value="Unassembled WGS sequence"/>
</dbReference>